<dbReference type="InterPro" id="IPR036097">
    <property type="entry name" value="HisK_dim/P_sf"/>
</dbReference>
<dbReference type="Gene3D" id="1.10.287.130">
    <property type="match status" value="1"/>
</dbReference>
<dbReference type="SUPFAM" id="SSF47384">
    <property type="entry name" value="Homodimeric domain of signal transducing histidine kinase"/>
    <property type="match status" value="1"/>
</dbReference>
<feature type="domain" description="PAS" evidence="15">
    <location>
        <begin position="561"/>
        <end position="602"/>
    </location>
</feature>
<dbReference type="GO" id="GO:0005524">
    <property type="term" value="F:ATP binding"/>
    <property type="evidence" value="ECO:0007669"/>
    <property type="project" value="UniProtKB-KW"/>
</dbReference>
<dbReference type="InterPro" id="IPR013767">
    <property type="entry name" value="PAS_fold"/>
</dbReference>
<dbReference type="Pfam" id="PF00512">
    <property type="entry name" value="HisKA"/>
    <property type="match status" value="1"/>
</dbReference>
<evidence type="ECO:0000259" key="14">
    <source>
        <dbReference type="PROSITE" id="PS50109"/>
    </source>
</evidence>
<dbReference type="GO" id="GO:0005886">
    <property type="term" value="C:plasma membrane"/>
    <property type="evidence" value="ECO:0007669"/>
    <property type="project" value="TreeGrafter"/>
</dbReference>
<dbReference type="SMART" id="SM00086">
    <property type="entry name" value="PAC"/>
    <property type="match status" value="3"/>
</dbReference>
<dbReference type="PANTHER" id="PTHR43047:SF63">
    <property type="entry name" value="HISTIDINE KINASE"/>
    <property type="match status" value="1"/>
</dbReference>
<dbReference type="SMART" id="SM00065">
    <property type="entry name" value="GAF"/>
    <property type="match status" value="1"/>
</dbReference>
<evidence type="ECO:0000256" key="10">
    <source>
        <dbReference type="ARBA" id="ARBA00023012"/>
    </source>
</evidence>
<dbReference type="PROSITE" id="PS50109">
    <property type="entry name" value="HIS_KIN"/>
    <property type="match status" value="1"/>
</dbReference>
<evidence type="ECO:0000256" key="13">
    <source>
        <dbReference type="ARBA" id="ARBA00074306"/>
    </source>
</evidence>
<dbReference type="PANTHER" id="PTHR43047">
    <property type="entry name" value="TWO-COMPONENT HISTIDINE PROTEIN KINASE"/>
    <property type="match status" value="1"/>
</dbReference>
<dbReference type="Gene3D" id="3.30.450.40">
    <property type="match status" value="1"/>
</dbReference>
<organism evidence="17 18">
    <name type="scientific">Limnospira indica PCC 8005</name>
    <dbReference type="NCBI Taxonomy" id="376219"/>
    <lineage>
        <taxon>Bacteria</taxon>
        <taxon>Bacillati</taxon>
        <taxon>Cyanobacteriota</taxon>
        <taxon>Cyanophyceae</taxon>
        <taxon>Oscillatoriophycideae</taxon>
        <taxon>Oscillatoriales</taxon>
        <taxon>Sirenicapillariaceae</taxon>
        <taxon>Limnospira</taxon>
    </lineage>
</organism>
<dbReference type="PROSITE" id="PS50113">
    <property type="entry name" value="PAC"/>
    <property type="match status" value="1"/>
</dbReference>
<dbReference type="RefSeq" id="WP_008051926.1">
    <property type="nucleotide sequence ID" value="NZ_FO818640.1"/>
</dbReference>
<dbReference type="FunFam" id="1.10.287.130:FF:000038">
    <property type="entry name" value="Sensory transduction histidine kinase"/>
    <property type="match status" value="1"/>
</dbReference>
<keyword evidence="8 17" id="KW-0418">Kinase</keyword>
<dbReference type="CDD" id="cd00082">
    <property type="entry name" value="HisKA"/>
    <property type="match status" value="1"/>
</dbReference>
<evidence type="ECO:0000256" key="2">
    <source>
        <dbReference type="ARBA" id="ARBA00004370"/>
    </source>
</evidence>
<sequence length="964" mass="108098">MIHPLLQQQLQEIGFQMDAPPSDPKAWREFLKKVSSSYRAADQQRDLAAQTLTFSSEEMIEKYERQRQESEARLEAERDRLQAVIGSLGAGLCILDAQGNLLSMNPKAEQLLGWSESEIAGQDLFQLIAPHLQEFPQQFQSRLNSYSHSPVNQGTQEKLLEPLKSAQDHLACRDGQVLPVSYILNPIVENGCWVGTVLVFFDISDRQQAEQEAARSLSMLQATFDSTDAGILALDRNGQVCHFNQKFVQMWEVPESFLEPNQNRSTLAFVMRQLKNPPQFLKTIMQLSAQPYIPTYDVVEFKDGRIFEVYSHPSKVGNKLVGRVWSFRDITERKRVEKALQNRVEFEQLITNLSTYFISLSTEEIDAGIKEALQKISKFIGVDRSYIYLFADPEYHSQSIYDWRSNLMSIKAENNLVSESSDNEPLDLVSVVANQVKVTSSQLNCEVITGIFSWLQKHEVIHIRSANLSDQILEELEALENFHKETGLVGYEYPEYIQHQLQFLTMIPLVCRKSLVGFLRFDSLSSLDTLSSDTISLLKMVGEMFSNTIERRRTEEVLRQTEAKYRSIFENAAEGICQTTPDGRYISANPALARILGYDSPEDLIANLTDVSTQLYVKPTRRAEFVAAIAKSSVISGFESQVYRQDGTTIWISENARAVFDAMGGLVCYEGTVEDITEGKRAAEALERAKEAAETANRAKSTFLANMSHELRTPLNAIIGYSEILSEEAEELGYEDIVPDLERIYTAGKNLLTLINDILDISKIEAGRMDLFLEAFDISSLLESVMGTAQPLMSKNNNTLTVDCPDNIGIMYADVTKVRQILLNLLSNAAKFTTNGKIKLEVSRVSSPPYSQESGSVLEFKVHDTGIGMSQEQQEQLFQPFTQGDASTTRRYGGTGLGLAISDRFCQMMGGNIQVESTLGEGSTFKVVIPTRVKVKTSEAIATTQVPEEYLGVDAYTEGCLSEN</sequence>
<dbReference type="Gene3D" id="3.30.565.10">
    <property type="entry name" value="Histidine kinase-like ATPase, C-terminal domain"/>
    <property type="match status" value="1"/>
</dbReference>
<dbReference type="Pfam" id="PF00989">
    <property type="entry name" value="PAS"/>
    <property type="match status" value="1"/>
</dbReference>
<dbReference type="InterPro" id="IPR000014">
    <property type="entry name" value="PAS"/>
</dbReference>
<comment type="subcellular location">
    <subcellularLocation>
        <location evidence="2">Membrane</location>
    </subcellularLocation>
</comment>
<feature type="domain" description="Histidine kinase" evidence="14">
    <location>
        <begin position="706"/>
        <end position="933"/>
    </location>
</feature>
<dbReference type="Pfam" id="PF13426">
    <property type="entry name" value="PAS_9"/>
    <property type="match status" value="1"/>
</dbReference>
<dbReference type="GO" id="GO:0006355">
    <property type="term" value="P:regulation of DNA-templated transcription"/>
    <property type="evidence" value="ECO:0007669"/>
    <property type="project" value="InterPro"/>
</dbReference>
<dbReference type="SUPFAM" id="SSF55874">
    <property type="entry name" value="ATPase domain of HSP90 chaperone/DNA topoisomerase II/histidine kinase"/>
    <property type="match status" value="1"/>
</dbReference>
<dbReference type="FunFam" id="3.30.565.10:FF:000010">
    <property type="entry name" value="Sensor histidine kinase RcsC"/>
    <property type="match status" value="1"/>
</dbReference>
<dbReference type="PROSITE" id="PS50112">
    <property type="entry name" value="PAS"/>
    <property type="match status" value="2"/>
</dbReference>
<evidence type="ECO:0000256" key="9">
    <source>
        <dbReference type="ARBA" id="ARBA00022840"/>
    </source>
</evidence>
<keyword evidence="18" id="KW-1185">Reference proteome</keyword>
<evidence type="ECO:0000313" key="18">
    <source>
        <dbReference type="Proteomes" id="UP000032946"/>
    </source>
</evidence>
<evidence type="ECO:0000256" key="12">
    <source>
        <dbReference type="ARBA" id="ARBA00023306"/>
    </source>
</evidence>
<evidence type="ECO:0000256" key="3">
    <source>
        <dbReference type="ARBA" id="ARBA00006402"/>
    </source>
</evidence>
<dbReference type="InterPro" id="IPR001610">
    <property type="entry name" value="PAC"/>
</dbReference>
<dbReference type="SMART" id="SM00388">
    <property type="entry name" value="HisKA"/>
    <property type="match status" value="1"/>
</dbReference>
<dbReference type="SUPFAM" id="SSF55781">
    <property type="entry name" value="GAF domain-like"/>
    <property type="match status" value="1"/>
</dbReference>
<dbReference type="SUPFAM" id="SSF55785">
    <property type="entry name" value="PYP-like sensor domain (PAS domain)"/>
    <property type="match status" value="3"/>
</dbReference>
<dbReference type="Proteomes" id="UP000032946">
    <property type="component" value="Chromosome"/>
</dbReference>
<dbReference type="GO" id="GO:0000155">
    <property type="term" value="F:phosphorelay sensor kinase activity"/>
    <property type="evidence" value="ECO:0007669"/>
    <property type="project" value="InterPro"/>
</dbReference>
<evidence type="ECO:0000256" key="5">
    <source>
        <dbReference type="ARBA" id="ARBA00022553"/>
    </source>
</evidence>
<dbReference type="SMART" id="SM00387">
    <property type="entry name" value="HATPase_c"/>
    <property type="match status" value="1"/>
</dbReference>
<evidence type="ECO:0000256" key="7">
    <source>
        <dbReference type="ARBA" id="ARBA00022741"/>
    </source>
</evidence>
<evidence type="ECO:0000256" key="6">
    <source>
        <dbReference type="ARBA" id="ARBA00022679"/>
    </source>
</evidence>
<proteinExistence type="inferred from homology"/>
<evidence type="ECO:0000256" key="11">
    <source>
        <dbReference type="ARBA" id="ARBA00023136"/>
    </source>
</evidence>
<dbReference type="InterPro" id="IPR003661">
    <property type="entry name" value="HisK_dim/P_dom"/>
</dbReference>
<dbReference type="InterPro" id="IPR003018">
    <property type="entry name" value="GAF"/>
</dbReference>
<accession>A0A9P1KAC9</accession>
<dbReference type="PRINTS" id="PR00344">
    <property type="entry name" value="BCTRLSENSOR"/>
</dbReference>
<gene>
    <name evidence="17" type="ORF">ARTHRO_10249</name>
</gene>
<dbReference type="AlphaFoldDB" id="A0A9P1KAC9"/>
<keyword evidence="12" id="KW-0131">Cell cycle</keyword>
<dbReference type="NCBIfam" id="TIGR00229">
    <property type="entry name" value="sensory_box"/>
    <property type="match status" value="2"/>
</dbReference>
<protein>
    <recommendedName>
        <fullName evidence="13">Circadian input-output histidine kinase CikA</fullName>
        <ecNumber evidence="4">2.7.13.3</ecNumber>
    </recommendedName>
</protein>
<keyword evidence="6 17" id="KW-0808">Transferase</keyword>
<dbReference type="InterPro" id="IPR029016">
    <property type="entry name" value="GAF-like_dom_sf"/>
</dbReference>
<comment type="catalytic activity">
    <reaction evidence="1">
        <text>ATP + protein L-histidine = ADP + protein N-phospho-L-histidine.</text>
        <dbReference type="EC" id="2.7.13.3"/>
    </reaction>
</comment>
<dbReference type="InterPro" id="IPR004358">
    <property type="entry name" value="Sig_transdc_His_kin-like_C"/>
</dbReference>
<evidence type="ECO:0000256" key="4">
    <source>
        <dbReference type="ARBA" id="ARBA00012438"/>
    </source>
</evidence>
<evidence type="ECO:0000313" key="17">
    <source>
        <dbReference type="EMBL" id="CDM92576.1"/>
    </source>
</evidence>
<dbReference type="EMBL" id="FO818640">
    <property type="protein sequence ID" value="CDM92576.1"/>
    <property type="molecule type" value="Genomic_DNA"/>
</dbReference>
<dbReference type="InterPro" id="IPR035965">
    <property type="entry name" value="PAS-like_dom_sf"/>
</dbReference>
<dbReference type="InterPro" id="IPR000700">
    <property type="entry name" value="PAS-assoc_C"/>
</dbReference>
<feature type="domain" description="PAC" evidence="16">
    <location>
        <begin position="636"/>
        <end position="688"/>
    </location>
</feature>
<feature type="domain" description="PAS" evidence="15">
    <location>
        <begin position="77"/>
        <end position="130"/>
    </location>
</feature>
<comment type="similarity">
    <text evidence="3">In the N-terminal section; belongs to the phytochrome family.</text>
</comment>
<dbReference type="CDD" id="cd16922">
    <property type="entry name" value="HATPase_EvgS-ArcB-TorS-like"/>
    <property type="match status" value="1"/>
</dbReference>
<evidence type="ECO:0000259" key="16">
    <source>
        <dbReference type="PROSITE" id="PS50113"/>
    </source>
</evidence>
<keyword evidence="10" id="KW-0902">Two-component regulatory system</keyword>
<evidence type="ECO:0000259" key="15">
    <source>
        <dbReference type="PROSITE" id="PS50112"/>
    </source>
</evidence>
<dbReference type="EC" id="2.7.13.3" evidence="4"/>
<evidence type="ECO:0000256" key="1">
    <source>
        <dbReference type="ARBA" id="ARBA00000085"/>
    </source>
</evidence>
<reference evidence="17 18" key="1">
    <citation type="submission" date="2014-02" db="EMBL/GenBank/DDBJ databases">
        <authorList>
            <person name="Genoscope - CEA"/>
        </authorList>
    </citation>
    <scope>NUCLEOTIDE SEQUENCE [LARGE SCALE GENOMIC DNA]</scope>
    <source>
        <strain evidence="17 18">PCC 8005</strain>
    </source>
</reference>
<name>A0A9P1KAC9_9CYAN</name>
<keyword evidence="5" id="KW-0597">Phosphoprotein</keyword>
<dbReference type="GO" id="GO:0009927">
    <property type="term" value="F:histidine phosphotransfer kinase activity"/>
    <property type="evidence" value="ECO:0007669"/>
    <property type="project" value="TreeGrafter"/>
</dbReference>
<keyword evidence="11" id="KW-0472">Membrane</keyword>
<evidence type="ECO:0000256" key="8">
    <source>
        <dbReference type="ARBA" id="ARBA00022777"/>
    </source>
</evidence>
<dbReference type="Pfam" id="PF12860">
    <property type="entry name" value="PAS_7"/>
    <property type="match status" value="1"/>
</dbReference>
<dbReference type="Pfam" id="PF02518">
    <property type="entry name" value="HATPase_c"/>
    <property type="match status" value="1"/>
</dbReference>
<keyword evidence="9" id="KW-0067">ATP-binding</keyword>
<dbReference type="CDD" id="cd00130">
    <property type="entry name" value="PAS"/>
    <property type="match status" value="2"/>
</dbReference>
<dbReference type="Gene3D" id="3.30.450.20">
    <property type="entry name" value="PAS domain"/>
    <property type="match status" value="3"/>
</dbReference>
<dbReference type="InterPro" id="IPR003594">
    <property type="entry name" value="HATPase_dom"/>
</dbReference>
<dbReference type="InterPro" id="IPR005467">
    <property type="entry name" value="His_kinase_dom"/>
</dbReference>
<keyword evidence="7" id="KW-0547">Nucleotide-binding</keyword>
<dbReference type="InterPro" id="IPR036890">
    <property type="entry name" value="HATPase_C_sf"/>
</dbReference>
<dbReference type="SMART" id="SM00091">
    <property type="entry name" value="PAS"/>
    <property type="match status" value="3"/>
</dbReference>